<dbReference type="GO" id="GO:0003723">
    <property type="term" value="F:RNA binding"/>
    <property type="evidence" value="ECO:0007669"/>
    <property type="project" value="InterPro"/>
</dbReference>
<dbReference type="Proteomes" id="UP000797356">
    <property type="component" value="Chromosome 15"/>
</dbReference>
<evidence type="ECO:0000313" key="2">
    <source>
        <dbReference type="EMBL" id="KAG1370158.1"/>
    </source>
</evidence>
<gene>
    <name evidence="2" type="ORF">COCNU_15G005240</name>
</gene>
<dbReference type="InterPro" id="IPR046960">
    <property type="entry name" value="PPR_At4g14850-like_plant"/>
</dbReference>
<dbReference type="AlphaFoldDB" id="A0A8K0IXL2"/>
<dbReference type="Pfam" id="PF01535">
    <property type="entry name" value="PPR"/>
    <property type="match status" value="2"/>
</dbReference>
<dbReference type="GO" id="GO:0009451">
    <property type="term" value="P:RNA modification"/>
    <property type="evidence" value="ECO:0007669"/>
    <property type="project" value="InterPro"/>
</dbReference>
<name>A0A8K0IXL2_COCNU</name>
<dbReference type="InterPro" id="IPR011990">
    <property type="entry name" value="TPR-like_helical_dom_sf"/>
</dbReference>
<reference evidence="2" key="2">
    <citation type="submission" date="2019-07" db="EMBL/GenBank/DDBJ databases">
        <authorList>
            <person name="Yang Y."/>
            <person name="Bocs S."/>
            <person name="Baudouin L."/>
        </authorList>
    </citation>
    <scope>NUCLEOTIDE SEQUENCE</scope>
    <source>
        <tissue evidence="2">Spear leaf of Hainan Tall coconut</tissue>
    </source>
</reference>
<sequence length="76" mass="8917">MHGRSLEAFEVFYFMRSKGIWPNDVTFKGILRACAHEGLVEFGLKYFNMTREQFKLMPKVEYFGCMVNLRGRSRGS</sequence>
<dbReference type="PANTHER" id="PTHR47926">
    <property type="entry name" value="PENTATRICOPEPTIDE REPEAT-CONTAINING PROTEIN"/>
    <property type="match status" value="1"/>
</dbReference>
<dbReference type="InterPro" id="IPR002885">
    <property type="entry name" value="PPR_rpt"/>
</dbReference>
<keyword evidence="1" id="KW-0677">Repeat</keyword>
<comment type="caution">
    <text evidence="2">The sequence shown here is derived from an EMBL/GenBank/DDBJ whole genome shotgun (WGS) entry which is preliminary data.</text>
</comment>
<protein>
    <submittedName>
        <fullName evidence="2">Putative Pentatricopeptide repeat-containing protein, chloroplastic</fullName>
    </submittedName>
</protein>
<dbReference type="OrthoDB" id="185373at2759"/>
<proteinExistence type="predicted"/>
<accession>A0A8K0IXL2</accession>
<evidence type="ECO:0000313" key="3">
    <source>
        <dbReference type="Proteomes" id="UP000797356"/>
    </source>
</evidence>
<reference evidence="2" key="1">
    <citation type="journal article" date="2017" name="Gigascience">
        <title>The genome draft of coconut (Cocos nucifera).</title>
        <authorList>
            <person name="Xiao Y."/>
            <person name="Xu P."/>
            <person name="Fan H."/>
            <person name="Baudouin L."/>
            <person name="Xia W."/>
            <person name="Bocs S."/>
            <person name="Xu J."/>
            <person name="Li Q."/>
            <person name="Guo A."/>
            <person name="Zhou L."/>
            <person name="Li J."/>
            <person name="Wu Y."/>
            <person name="Ma Z."/>
            <person name="Armero A."/>
            <person name="Issali A.E."/>
            <person name="Liu N."/>
            <person name="Peng M."/>
            <person name="Yang Y."/>
        </authorList>
    </citation>
    <scope>NUCLEOTIDE SEQUENCE</scope>
    <source>
        <tissue evidence="2">Spear leaf of Hainan Tall coconut</tissue>
    </source>
</reference>
<dbReference type="Gene3D" id="1.25.40.10">
    <property type="entry name" value="Tetratricopeptide repeat domain"/>
    <property type="match status" value="1"/>
</dbReference>
<organism evidence="2 3">
    <name type="scientific">Cocos nucifera</name>
    <name type="common">Coconut palm</name>
    <dbReference type="NCBI Taxonomy" id="13894"/>
    <lineage>
        <taxon>Eukaryota</taxon>
        <taxon>Viridiplantae</taxon>
        <taxon>Streptophyta</taxon>
        <taxon>Embryophyta</taxon>
        <taxon>Tracheophyta</taxon>
        <taxon>Spermatophyta</taxon>
        <taxon>Magnoliopsida</taxon>
        <taxon>Liliopsida</taxon>
        <taxon>Arecaceae</taxon>
        <taxon>Arecoideae</taxon>
        <taxon>Cocoseae</taxon>
        <taxon>Attaleinae</taxon>
        <taxon>Cocos</taxon>
    </lineage>
</organism>
<dbReference type="EMBL" id="CM017886">
    <property type="protein sequence ID" value="KAG1370158.1"/>
    <property type="molecule type" value="Genomic_DNA"/>
</dbReference>
<keyword evidence="3" id="KW-1185">Reference proteome</keyword>
<evidence type="ECO:0000256" key="1">
    <source>
        <dbReference type="ARBA" id="ARBA00022737"/>
    </source>
</evidence>